<dbReference type="Proteomes" id="UP001139461">
    <property type="component" value="Unassembled WGS sequence"/>
</dbReference>
<feature type="coiled-coil region" evidence="1">
    <location>
        <begin position="76"/>
        <end position="103"/>
    </location>
</feature>
<protein>
    <recommendedName>
        <fullName evidence="5">Cardiolipin synthetase</fullName>
    </recommendedName>
</protein>
<accession>A0A9X1QUQ9</accession>
<dbReference type="PROSITE" id="PS51257">
    <property type="entry name" value="PROKAR_LIPOPROTEIN"/>
    <property type="match status" value="1"/>
</dbReference>
<organism evidence="3 4">
    <name type="scientific">Aequorivita vitellina</name>
    <dbReference type="NCBI Taxonomy" id="2874475"/>
    <lineage>
        <taxon>Bacteria</taxon>
        <taxon>Pseudomonadati</taxon>
        <taxon>Bacteroidota</taxon>
        <taxon>Flavobacteriia</taxon>
        <taxon>Flavobacteriales</taxon>
        <taxon>Flavobacteriaceae</taxon>
        <taxon>Aequorivita</taxon>
    </lineage>
</organism>
<gene>
    <name evidence="3" type="ORF">K8089_08835</name>
</gene>
<dbReference type="EMBL" id="JAIRBA010000015">
    <property type="protein sequence ID" value="MCG2419125.1"/>
    <property type="molecule type" value="Genomic_DNA"/>
</dbReference>
<keyword evidence="2" id="KW-0732">Signal</keyword>
<dbReference type="AlphaFoldDB" id="A0A9X1QUQ9"/>
<evidence type="ECO:0008006" key="5">
    <source>
        <dbReference type="Google" id="ProtNLM"/>
    </source>
</evidence>
<keyword evidence="1" id="KW-0175">Coiled coil</keyword>
<feature type="chain" id="PRO_5040968809" description="Cardiolipin synthetase" evidence="2">
    <location>
        <begin position="24"/>
        <end position="210"/>
    </location>
</feature>
<reference evidence="3" key="1">
    <citation type="submission" date="2021-09" db="EMBL/GenBank/DDBJ databases">
        <title>Genome of Aequorivita sp. strain F47161.</title>
        <authorList>
            <person name="Wang Y."/>
        </authorList>
    </citation>
    <scope>NUCLEOTIDE SEQUENCE</scope>
    <source>
        <strain evidence="3">F47161</strain>
    </source>
</reference>
<sequence>MKRLFTFLVFTVLFASCSSSRLVDEYINTESPNFQASKVLVVGLTPDGGLQRQFEYSLVNALEAENVTAVKSVDYFEVAADQIDQSEENLANLEKQLIDAGFDAVLFSKVTGQESKVTIVQSYRNIAKSFESFSDYYSENRPAYRSGQTEDYPVYNTETSLYCLCPGTERDLIWRGKIDIVDPPRAATTIRDYVKTLVQTLKKNDLLIAK</sequence>
<feature type="signal peptide" evidence="2">
    <location>
        <begin position="1"/>
        <end position="23"/>
    </location>
</feature>
<dbReference type="RefSeq" id="WP_237602914.1">
    <property type="nucleotide sequence ID" value="NZ_JAIRBA010000015.1"/>
</dbReference>
<evidence type="ECO:0000313" key="4">
    <source>
        <dbReference type="Proteomes" id="UP001139461"/>
    </source>
</evidence>
<evidence type="ECO:0000313" key="3">
    <source>
        <dbReference type="EMBL" id="MCG2419125.1"/>
    </source>
</evidence>
<evidence type="ECO:0000256" key="2">
    <source>
        <dbReference type="SAM" id="SignalP"/>
    </source>
</evidence>
<evidence type="ECO:0000256" key="1">
    <source>
        <dbReference type="SAM" id="Coils"/>
    </source>
</evidence>
<name>A0A9X1QUQ9_9FLAO</name>
<comment type="caution">
    <text evidence="3">The sequence shown here is derived from an EMBL/GenBank/DDBJ whole genome shotgun (WGS) entry which is preliminary data.</text>
</comment>
<proteinExistence type="predicted"/>
<keyword evidence="4" id="KW-1185">Reference proteome</keyword>